<dbReference type="AlphaFoldDB" id="A0AAV7EEJ9"/>
<dbReference type="InterPro" id="IPR020795">
    <property type="entry name" value="ORC3"/>
</dbReference>
<evidence type="ECO:0000313" key="9">
    <source>
        <dbReference type="EMBL" id="KAG9446841.1"/>
    </source>
</evidence>
<evidence type="ECO:0000259" key="8">
    <source>
        <dbReference type="Pfam" id="PF18137"/>
    </source>
</evidence>
<protein>
    <recommendedName>
        <fullName evidence="11">Origin recognition complex subunit 3</fullName>
    </recommendedName>
</protein>
<evidence type="ECO:0000256" key="4">
    <source>
        <dbReference type="ARBA" id="ARBA00023125"/>
    </source>
</evidence>
<accession>A0AAV7EEJ9</accession>
<dbReference type="GO" id="GO:0003688">
    <property type="term" value="F:DNA replication origin binding"/>
    <property type="evidence" value="ECO:0007669"/>
    <property type="project" value="TreeGrafter"/>
</dbReference>
<evidence type="ECO:0000313" key="10">
    <source>
        <dbReference type="Proteomes" id="UP000825729"/>
    </source>
</evidence>
<evidence type="ECO:0000259" key="7">
    <source>
        <dbReference type="Pfam" id="PF07034"/>
    </source>
</evidence>
<dbReference type="GO" id="GO:0006270">
    <property type="term" value="P:DNA replication initiation"/>
    <property type="evidence" value="ECO:0007669"/>
    <property type="project" value="TreeGrafter"/>
</dbReference>
<dbReference type="Pfam" id="PF18137">
    <property type="entry name" value="WHD_ORC"/>
    <property type="match status" value="1"/>
</dbReference>
<evidence type="ECO:0000256" key="2">
    <source>
        <dbReference type="ARBA" id="ARBA00010977"/>
    </source>
</evidence>
<dbReference type="GO" id="GO:0031261">
    <property type="term" value="C:DNA replication preinitiation complex"/>
    <property type="evidence" value="ECO:0007669"/>
    <property type="project" value="TreeGrafter"/>
</dbReference>
<dbReference type="CDD" id="cd20704">
    <property type="entry name" value="Orc3"/>
    <property type="match status" value="2"/>
</dbReference>
<dbReference type="EMBL" id="JAINDJ010000005">
    <property type="protein sequence ID" value="KAG9446841.1"/>
    <property type="molecule type" value="Genomic_DNA"/>
</dbReference>
<comment type="subcellular location">
    <subcellularLocation>
        <location evidence="1">Nucleus</location>
    </subcellularLocation>
</comment>
<reference evidence="9 10" key="1">
    <citation type="submission" date="2021-07" db="EMBL/GenBank/DDBJ databases">
        <title>The Aristolochia fimbriata genome: insights into angiosperm evolution, floral development and chemical biosynthesis.</title>
        <authorList>
            <person name="Jiao Y."/>
        </authorList>
    </citation>
    <scope>NUCLEOTIDE SEQUENCE [LARGE SCALE GENOMIC DNA]</scope>
    <source>
        <strain evidence="9">IBCAS-2021</strain>
        <tissue evidence="9">Leaf</tissue>
    </source>
</reference>
<organism evidence="9 10">
    <name type="scientific">Aristolochia fimbriata</name>
    <name type="common">White veined hardy Dutchman's pipe vine</name>
    <dbReference type="NCBI Taxonomy" id="158543"/>
    <lineage>
        <taxon>Eukaryota</taxon>
        <taxon>Viridiplantae</taxon>
        <taxon>Streptophyta</taxon>
        <taxon>Embryophyta</taxon>
        <taxon>Tracheophyta</taxon>
        <taxon>Spermatophyta</taxon>
        <taxon>Magnoliopsida</taxon>
        <taxon>Magnoliidae</taxon>
        <taxon>Piperales</taxon>
        <taxon>Aristolochiaceae</taxon>
        <taxon>Aristolochia</taxon>
    </lineage>
</organism>
<dbReference type="GO" id="GO:0005656">
    <property type="term" value="C:nuclear pre-replicative complex"/>
    <property type="evidence" value="ECO:0007669"/>
    <property type="project" value="TreeGrafter"/>
</dbReference>
<keyword evidence="10" id="KW-1185">Reference proteome</keyword>
<dbReference type="InterPro" id="IPR040855">
    <property type="entry name" value="ORC_WH_C"/>
</dbReference>
<dbReference type="InterPro" id="IPR045667">
    <property type="entry name" value="ORC3_N"/>
</dbReference>
<feature type="region of interest" description="Disordered" evidence="6">
    <location>
        <begin position="39"/>
        <end position="73"/>
    </location>
</feature>
<gene>
    <name evidence="9" type="ORF">H6P81_012969</name>
</gene>
<evidence type="ECO:0000256" key="5">
    <source>
        <dbReference type="ARBA" id="ARBA00023242"/>
    </source>
</evidence>
<feature type="domain" description="Origin recognition complex subunit 3 N-terminal" evidence="7">
    <location>
        <begin position="59"/>
        <end position="361"/>
    </location>
</feature>
<keyword evidence="4" id="KW-0238">DNA-binding</keyword>
<dbReference type="PANTHER" id="PTHR12748">
    <property type="entry name" value="ORIGIN RECOGNITION COMPLEX SUBUNIT 3"/>
    <property type="match status" value="1"/>
</dbReference>
<feature type="domain" description="Origin recognition complex subunit 3 winged helix C-terminal" evidence="8">
    <location>
        <begin position="612"/>
        <end position="739"/>
    </location>
</feature>
<proteinExistence type="inferred from homology"/>
<evidence type="ECO:0000256" key="6">
    <source>
        <dbReference type="SAM" id="MobiDB-lite"/>
    </source>
</evidence>
<evidence type="ECO:0000256" key="3">
    <source>
        <dbReference type="ARBA" id="ARBA00022705"/>
    </source>
</evidence>
<sequence length="741" mass="83026">MSLSPTSDSPVPSVTTSVYNAETNLQPFFILHKSLPQKRPAGSAKTRRRIDLSHASPTSKENSDALQAEERDGHLHQRVPVEAFETAWLRIESRIKDRLKHINGDLFDEICRWIDRSFNTIKLSGTYKISEVIRPYPIVTDGINDQIFTALILTKNAEFVDDLLAFQELGVHLKSHGFHVANLSSAEFCMKDGVGRCLRSLLRQLVAVAIEAPDIAILAAWYIKAENYAKPVVLIIDDMERCNGSVLAEFIALLSEWVVKIPIILLMGVATTVDAPAKLLPSNALQQLRAFKFTMGSPSEKLDAIIEDVLVKESIGFNIGYGVASFLKNYFLKHDGTITSFIRAIKIACVKHFFLEPISFLGNGMLEEDDQDLLKEKCEALPDELLRHAFALPSCQREEDVGKTRDDLAHGLSKLKSSQEKWVSVVMCLYEVAKHQKLRLLDIFCEALNPESTCGRSLNPLPRRGNHATKVSSTKNRIFEKESSHPTTGRFIMQAVQKVRDLPLISLSKVLKIWRKQTEKMTEVNLKVKELQSMVTDDSKCIKPQIASNQGKSTRQSHPNLEITSSANEIAAALLESMIRDYLIPAECMPFHEIICFKHVYLLQSALIGDPRRTVQADLLKSQIYLHCSCCCKAGSALLPTMHDTSIMYHLAQEQGDLINLHNWYQSFKGIILRSGSKGKQKAAQSPVSRKRKASSAPLDISEASIQARFCRAVTELQITGLLRLPSKRRPDFVQRVAFGL</sequence>
<comment type="caution">
    <text evidence="9">The sequence shown here is derived from an EMBL/GenBank/DDBJ whole genome shotgun (WGS) entry which is preliminary data.</text>
</comment>
<evidence type="ECO:0000256" key="1">
    <source>
        <dbReference type="ARBA" id="ARBA00004123"/>
    </source>
</evidence>
<dbReference type="PANTHER" id="PTHR12748:SF0">
    <property type="entry name" value="ORIGIN RECOGNITION COMPLEX SUBUNIT 3"/>
    <property type="match status" value="1"/>
</dbReference>
<dbReference type="Pfam" id="PF07034">
    <property type="entry name" value="ORC3_N"/>
    <property type="match status" value="1"/>
</dbReference>
<dbReference type="Proteomes" id="UP000825729">
    <property type="component" value="Unassembled WGS sequence"/>
</dbReference>
<comment type="similarity">
    <text evidence="2">Belongs to the ORC3 family.</text>
</comment>
<dbReference type="GO" id="GO:0005664">
    <property type="term" value="C:nuclear origin of replication recognition complex"/>
    <property type="evidence" value="ECO:0007669"/>
    <property type="project" value="InterPro"/>
</dbReference>
<evidence type="ECO:0008006" key="11">
    <source>
        <dbReference type="Google" id="ProtNLM"/>
    </source>
</evidence>
<keyword evidence="5" id="KW-0539">Nucleus</keyword>
<name>A0AAV7EEJ9_ARIFI</name>
<keyword evidence="3" id="KW-0235">DNA replication</keyword>